<proteinExistence type="predicted"/>
<reference evidence="1 2" key="1">
    <citation type="journal article" date="2017" name="Environ. Microbiol.">
        <title>Decay of the glycolytic pathway and adaptation to intranuclear parasitism within Enterocytozoonidae microsporidia.</title>
        <authorList>
            <person name="Wiredu Boakye D."/>
            <person name="Jaroenlak P."/>
            <person name="Prachumwat A."/>
            <person name="Williams T.A."/>
            <person name="Bateman K.S."/>
            <person name="Itsathitphaisarn O."/>
            <person name="Sritunyalucksana K."/>
            <person name="Paszkiewicz K.H."/>
            <person name="Moore K.A."/>
            <person name="Stentiford G.D."/>
            <person name="Williams B.A."/>
        </authorList>
    </citation>
    <scope>NUCLEOTIDE SEQUENCE [LARGE SCALE GENOMIC DNA]</scope>
    <source>
        <strain evidence="1 2">TH1</strain>
    </source>
</reference>
<comment type="caution">
    <text evidence="1">The sequence shown here is derived from an EMBL/GenBank/DDBJ whole genome shotgun (WGS) entry which is preliminary data.</text>
</comment>
<accession>A0A1W0E3Z0</accession>
<protein>
    <submittedName>
        <fullName evidence="1">Uncharacterized protein</fullName>
    </submittedName>
</protein>
<keyword evidence="2" id="KW-1185">Reference proteome</keyword>
<dbReference type="Proteomes" id="UP000192758">
    <property type="component" value="Unassembled WGS sequence"/>
</dbReference>
<dbReference type="VEuPathDB" id="MicrosporidiaDB:EHP00_867"/>
<name>A0A1W0E3Z0_9MICR</name>
<dbReference type="EMBL" id="MNPJ01000024">
    <property type="protein sequence ID" value="OQS53948.1"/>
    <property type="molecule type" value="Genomic_DNA"/>
</dbReference>
<organism evidence="1 2">
    <name type="scientific">Ecytonucleospora hepatopenaei</name>
    <dbReference type="NCBI Taxonomy" id="646526"/>
    <lineage>
        <taxon>Eukaryota</taxon>
        <taxon>Fungi</taxon>
        <taxon>Fungi incertae sedis</taxon>
        <taxon>Microsporidia</taxon>
        <taxon>Enterocytozoonidae</taxon>
        <taxon>Ecytonucleospora</taxon>
    </lineage>
</organism>
<gene>
    <name evidence="1" type="ORF">EHP00_867</name>
</gene>
<evidence type="ECO:0000313" key="1">
    <source>
        <dbReference type="EMBL" id="OQS53948.1"/>
    </source>
</evidence>
<evidence type="ECO:0000313" key="2">
    <source>
        <dbReference type="Proteomes" id="UP000192758"/>
    </source>
</evidence>
<sequence length="306" mass="36935">MLFNIFYNLYNIIILHILSIKAKNTIKIKNDTTVTLSDNNDNFIIKYEIKEIEKDQYKYNDDYYFFYILKNNKKRIFRVERTFLLHKNSIIFYNNKKYKVYIDSKNIKHENNIPFYPCASVQLQYRIIHVLNNFYCVGSKRMDFFEEFKISNLIHLSECPGTITSYSYFLHIFKYDRFDITKKVYEEDIFLNQKKLFTENIKIDSTSHRFDLKTFVIDRKEFKKFLLDSKYFMGKCYESITYAEFIDTKPYITISKCKLIEVINDFDTKNESSSLTSLREKNTNKINLPNIIEEKETDSNNQTLND</sequence>
<dbReference type="AlphaFoldDB" id="A0A1W0E3Z0"/>